<dbReference type="RefSeq" id="WP_138572861.1">
    <property type="nucleotide sequence ID" value="NZ_CP040818.1"/>
</dbReference>
<accession>A0A5B8FXA6</accession>
<evidence type="ECO:0008006" key="3">
    <source>
        <dbReference type="Google" id="ProtNLM"/>
    </source>
</evidence>
<sequence length="159" mass="17283">MKWVIGLVALGLLTACGDTKPPAPQPVAAAPMDPECRTVVVFDSTKISKPPKDLPDAWKAFSGVWGKAGWNNNTWCHDLYVMKIDEDGKVALMDTHGPGGGHDGTAFARVGKLGEDNRLRFYADGIEREYWVENGKLMGVKHLSGNRTMTIAMLPKSAT</sequence>
<protein>
    <recommendedName>
        <fullName evidence="3">Lipoprotein</fullName>
    </recommendedName>
</protein>
<dbReference type="OrthoDB" id="7866554at2"/>
<proteinExistence type="predicted"/>
<dbReference type="Proteomes" id="UP000305888">
    <property type="component" value="Chromosome"/>
</dbReference>
<dbReference type="KEGG" id="ppru:FDP22_10860"/>
<reference evidence="1 2" key="1">
    <citation type="submission" date="2019-06" db="EMBL/GenBank/DDBJ databases">
        <title>Genome sequence of Rhodobacteraceae bacterium D4M1.</title>
        <authorList>
            <person name="Cao J."/>
        </authorList>
    </citation>
    <scope>NUCLEOTIDE SEQUENCE [LARGE SCALE GENOMIC DNA]</scope>
    <source>
        <strain evidence="1 2">D4M1</strain>
    </source>
</reference>
<name>A0A5B8FXA6_9RHOB</name>
<evidence type="ECO:0000313" key="1">
    <source>
        <dbReference type="EMBL" id="QDL92234.1"/>
    </source>
</evidence>
<gene>
    <name evidence="1" type="ORF">FDP22_10860</name>
</gene>
<organism evidence="1 2">
    <name type="scientific">Paroceanicella profunda</name>
    <dbReference type="NCBI Taxonomy" id="2579971"/>
    <lineage>
        <taxon>Bacteria</taxon>
        <taxon>Pseudomonadati</taxon>
        <taxon>Pseudomonadota</taxon>
        <taxon>Alphaproteobacteria</taxon>
        <taxon>Rhodobacterales</taxon>
        <taxon>Paracoccaceae</taxon>
        <taxon>Paroceanicella</taxon>
    </lineage>
</organism>
<dbReference type="AlphaFoldDB" id="A0A5B8FXA6"/>
<dbReference type="EMBL" id="CP040818">
    <property type="protein sequence ID" value="QDL92234.1"/>
    <property type="molecule type" value="Genomic_DNA"/>
</dbReference>
<evidence type="ECO:0000313" key="2">
    <source>
        <dbReference type="Proteomes" id="UP000305888"/>
    </source>
</evidence>
<keyword evidence="2" id="KW-1185">Reference proteome</keyword>
<dbReference type="PROSITE" id="PS51257">
    <property type="entry name" value="PROKAR_LIPOPROTEIN"/>
    <property type="match status" value="1"/>
</dbReference>